<dbReference type="EMBL" id="JBHLUD010000007">
    <property type="protein sequence ID" value="MFC0544080.1"/>
    <property type="molecule type" value="Genomic_DNA"/>
</dbReference>
<keyword evidence="1" id="KW-0812">Transmembrane</keyword>
<name>A0ABV6MW61_9PSEU</name>
<evidence type="ECO:0000313" key="3">
    <source>
        <dbReference type="Proteomes" id="UP001589810"/>
    </source>
</evidence>
<protein>
    <recommendedName>
        <fullName evidence="4">Type II toxin-antitoxin system RelE/ParE family toxin</fullName>
    </recommendedName>
</protein>
<reference evidence="2 3" key="1">
    <citation type="submission" date="2024-09" db="EMBL/GenBank/DDBJ databases">
        <authorList>
            <person name="Sun Q."/>
            <person name="Mori K."/>
        </authorList>
    </citation>
    <scope>NUCLEOTIDE SEQUENCE [LARGE SCALE GENOMIC DNA]</scope>
    <source>
        <strain evidence="2 3">TBRC 1432</strain>
    </source>
</reference>
<dbReference type="RefSeq" id="WP_273935563.1">
    <property type="nucleotide sequence ID" value="NZ_CP097263.1"/>
</dbReference>
<keyword evidence="3" id="KW-1185">Reference proteome</keyword>
<evidence type="ECO:0000256" key="1">
    <source>
        <dbReference type="SAM" id="Phobius"/>
    </source>
</evidence>
<keyword evidence="1" id="KW-1133">Transmembrane helix</keyword>
<keyword evidence="1" id="KW-0472">Membrane</keyword>
<accession>A0ABV6MW61</accession>
<proteinExistence type="predicted"/>
<dbReference type="Proteomes" id="UP001589810">
    <property type="component" value="Unassembled WGS sequence"/>
</dbReference>
<comment type="caution">
    <text evidence="2">The sequence shown here is derived from an EMBL/GenBank/DDBJ whole genome shotgun (WGS) entry which is preliminary data.</text>
</comment>
<feature type="transmembrane region" description="Helical" evidence="1">
    <location>
        <begin position="51"/>
        <end position="69"/>
    </location>
</feature>
<gene>
    <name evidence="2" type="ORF">ACFFH7_21425</name>
</gene>
<evidence type="ECO:0000313" key="2">
    <source>
        <dbReference type="EMBL" id="MFC0544080.1"/>
    </source>
</evidence>
<organism evidence="2 3">
    <name type="scientific">Kutzneria chonburiensis</name>
    <dbReference type="NCBI Taxonomy" id="1483604"/>
    <lineage>
        <taxon>Bacteria</taxon>
        <taxon>Bacillati</taxon>
        <taxon>Actinomycetota</taxon>
        <taxon>Actinomycetes</taxon>
        <taxon>Pseudonocardiales</taxon>
        <taxon>Pseudonocardiaceae</taxon>
        <taxon>Kutzneria</taxon>
    </lineage>
</organism>
<sequence length="85" mass="9163">MSYQLDIDPLARAQIRALPSAAHGALSEAFDVLALVPERGEPLHAGNPDGGLYQLVFGGGPGLITYLLLADQRRVDVLIVNWVRL</sequence>
<evidence type="ECO:0008006" key="4">
    <source>
        <dbReference type="Google" id="ProtNLM"/>
    </source>
</evidence>